<dbReference type="EMBL" id="GEBQ01001674">
    <property type="protein sequence ID" value="JAT38303.1"/>
    <property type="molecule type" value="Transcribed_RNA"/>
</dbReference>
<organism evidence="1">
    <name type="scientific">Graphocephala atropunctata</name>
    <dbReference type="NCBI Taxonomy" id="36148"/>
    <lineage>
        <taxon>Eukaryota</taxon>
        <taxon>Metazoa</taxon>
        <taxon>Ecdysozoa</taxon>
        <taxon>Arthropoda</taxon>
        <taxon>Hexapoda</taxon>
        <taxon>Insecta</taxon>
        <taxon>Pterygota</taxon>
        <taxon>Neoptera</taxon>
        <taxon>Paraneoptera</taxon>
        <taxon>Hemiptera</taxon>
        <taxon>Auchenorrhyncha</taxon>
        <taxon>Membracoidea</taxon>
        <taxon>Cicadellidae</taxon>
        <taxon>Cicadellinae</taxon>
        <taxon>Cicadellini</taxon>
        <taxon>Graphocephala</taxon>
    </lineage>
</organism>
<gene>
    <name evidence="1" type="ORF">g.1636</name>
    <name evidence="2" type="ORF">g.1637</name>
</gene>
<accession>A0A1B6KQB3</accession>
<dbReference type="InterPro" id="IPR047155">
    <property type="entry name" value="COMMD4/6/7/8"/>
</dbReference>
<dbReference type="PANTHER" id="PTHR16231:SF4">
    <property type="entry name" value="COMM DOMAIN-CONTAINING PROTEIN 4"/>
    <property type="match status" value="1"/>
</dbReference>
<protein>
    <recommendedName>
        <fullName evidence="3">COMM domain-containing protein</fullName>
    </recommendedName>
</protein>
<sequence length="191" mass="21381">MRFRFCGDGDCPDWILAQINTLARTSSIKMKLLCQVVAESIVSETPINYEKAKKLTSDAKFDEEEVKAAVSALTYILTSTAKYGVSEAILSNELQQIGFPREHGQALCRVYSDQEAALTGHLRKVSLRTARLVDVKTTPRGAHCDMTLTYWSAETEREHTRSFTVSGDMMAVLLHDLKMCSDKLQSLENEI</sequence>
<evidence type="ECO:0000313" key="1">
    <source>
        <dbReference type="EMBL" id="JAT13642.1"/>
    </source>
</evidence>
<dbReference type="Pfam" id="PF21672">
    <property type="entry name" value="COMM_HN"/>
    <property type="match status" value="1"/>
</dbReference>
<proteinExistence type="predicted"/>
<dbReference type="EMBL" id="GEBQ01026335">
    <property type="protein sequence ID" value="JAT13642.1"/>
    <property type="molecule type" value="Transcribed_RNA"/>
</dbReference>
<evidence type="ECO:0000313" key="2">
    <source>
        <dbReference type="EMBL" id="JAT38303.1"/>
    </source>
</evidence>
<evidence type="ECO:0008006" key="3">
    <source>
        <dbReference type="Google" id="ProtNLM"/>
    </source>
</evidence>
<dbReference type="PANTHER" id="PTHR16231">
    <property type="entry name" value="COMM DOMAIN-CONTAINING PROTEIN 4-8 FAMILY MEMBER"/>
    <property type="match status" value="1"/>
</dbReference>
<dbReference type="AlphaFoldDB" id="A0A1B6KQB3"/>
<name>A0A1B6KQB3_9HEMI</name>
<reference evidence="1" key="1">
    <citation type="submission" date="2015-11" db="EMBL/GenBank/DDBJ databases">
        <title>De novo transcriptome assembly of four potential Pierce s Disease insect vectors from Arizona vineyards.</title>
        <authorList>
            <person name="Tassone E.E."/>
        </authorList>
    </citation>
    <scope>NUCLEOTIDE SEQUENCE</scope>
</reference>